<organism evidence="1 2">
    <name type="scientific">Ensifer canadensis</name>
    <dbReference type="NCBI Taxonomy" id="555315"/>
    <lineage>
        <taxon>Bacteria</taxon>
        <taxon>Pseudomonadati</taxon>
        <taxon>Pseudomonadota</taxon>
        <taxon>Alphaproteobacteria</taxon>
        <taxon>Hyphomicrobiales</taxon>
        <taxon>Rhizobiaceae</taxon>
        <taxon>Sinorhizobium/Ensifer group</taxon>
        <taxon>Ensifer</taxon>
    </lineage>
</organism>
<comment type="caution">
    <text evidence="1">The sequence shown here is derived from an EMBL/GenBank/DDBJ whole genome shotgun (WGS) entry which is preliminary data.</text>
</comment>
<dbReference type="RefSeq" id="WP_128090383.1">
    <property type="nucleotide sequence ID" value="NZ_CP083371.1"/>
</dbReference>
<accession>A0AAW4FLL1</accession>
<name>A0AAW4FLL1_9HYPH</name>
<evidence type="ECO:0000313" key="1">
    <source>
        <dbReference type="EMBL" id="MBM3091956.1"/>
    </source>
</evidence>
<evidence type="ECO:0000313" key="2">
    <source>
        <dbReference type="Proteomes" id="UP000744980"/>
    </source>
</evidence>
<sequence>MLKRIGPIRRELGKIMQSSIAMSFEPEDKEKELLALARLVTYARDSSRTLNVEGVQYCLELALAALLKEVEECGDKTALLTNELMSRASLGNC</sequence>
<protein>
    <submittedName>
        <fullName evidence="1">Uncharacterized protein</fullName>
    </submittedName>
</protein>
<dbReference type="EMBL" id="WXFA01000007">
    <property type="protein sequence ID" value="MBM3091956.1"/>
    <property type="molecule type" value="Genomic_DNA"/>
</dbReference>
<dbReference type="Proteomes" id="UP000744980">
    <property type="component" value="Unassembled WGS sequence"/>
</dbReference>
<gene>
    <name evidence="1" type="ORF">GFB56_14155</name>
</gene>
<dbReference type="AlphaFoldDB" id="A0AAW4FLL1"/>
<reference evidence="1 2" key="1">
    <citation type="submission" date="2020-01" db="EMBL/GenBank/DDBJ databases">
        <title>Draft genome assembly of Ensifer adhaerens T173.</title>
        <authorList>
            <person name="Craig J.E."/>
            <person name="Stinchcombe J.R."/>
        </authorList>
    </citation>
    <scope>NUCLEOTIDE SEQUENCE [LARGE SCALE GENOMIC DNA]</scope>
    <source>
        <strain evidence="1 2">T173</strain>
    </source>
</reference>
<keyword evidence="2" id="KW-1185">Reference proteome</keyword>
<proteinExistence type="predicted"/>